<dbReference type="AlphaFoldDB" id="A0A7R9H0N1"/>
<proteinExistence type="predicted"/>
<accession>A0A7R9H0N1</accession>
<protein>
    <submittedName>
        <fullName evidence="2">Uncharacterized protein</fullName>
    </submittedName>
</protein>
<dbReference type="EMBL" id="OD002268">
    <property type="protein sequence ID" value="CAD7404731.1"/>
    <property type="molecule type" value="Genomic_DNA"/>
</dbReference>
<sequence>MHPEKVGGDRPPPHPSETPQAVSRCLLGSVVLVSHCRLPLCPTTSQAFSSDDDDHQWSSGNYRNKSLQDFRDFTFITPCQETWNYLKFVTVKPFCCRCKEWRLRLKMMGLKWNASNPSLAPHRLISLHRSVHSNLICPPRCLALILV</sequence>
<name>A0A7R9H0N1_TIMPO</name>
<organism evidence="2">
    <name type="scientific">Timema poppense</name>
    <name type="common">Walking stick</name>
    <dbReference type="NCBI Taxonomy" id="170557"/>
    <lineage>
        <taxon>Eukaryota</taxon>
        <taxon>Metazoa</taxon>
        <taxon>Ecdysozoa</taxon>
        <taxon>Arthropoda</taxon>
        <taxon>Hexapoda</taxon>
        <taxon>Insecta</taxon>
        <taxon>Pterygota</taxon>
        <taxon>Neoptera</taxon>
        <taxon>Polyneoptera</taxon>
        <taxon>Phasmatodea</taxon>
        <taxon>Timematodea</taxon>
        <taxon>Timematoidea</taxon>
        <taxon>Timematidae</taxon>
        <taxon>Timema</taxon>
    </lineage>
</organism>
<feature type="region of interest" description="Disordered" evidence="1">
    <location>
        <begin position="1"/>
        <end position="20"/>
    </location>
</feature>
<evidence type="ECO:0000256" key="1">
    <source>
        <dbReference type="SAM" id="MobiDB-lite"/>
    </source>
</evidence>
<gene>
    <name evidence="2" type="ORF">TPSB3V08_LOCUS4634</name>
</gene>
<feature type="compositionally biased region" description="Basic and acidic residues" evidence="1">
    <location>
        <begin position="1"/>
        <end position="12"/>
    </location>
</feature>
<evidence type="ECO:0000313" key="2">
    <source>
        <dbReference type="EMBL" id="CAD7404731.1"/>
    </source>
</evidence>
<reference evidence="2" key="1">
    <citation type="submission" date="2020-11" db="EMBL/GenBank/DDBJ databases">
        <authorList>
            <person name="Tran Van P."/>
        </authorList>
    </citation>
    <scope>NUCLEOTIDE SEQUENCE</scope>
</reference>